<protein>
    <submittedName>
        <fullName evidence="2">Uncharacterized protein</fullName>
    </submittedName>
</protein>
<sequence>NSRHSSQPLCCSPSCTIRGEIFCRRSPSIQNSALSETNTQPASLLSGRQCRKPYRKISSRYCHLVHM</sequence>
<name>A0A0N4ZIP6_PARTI</name>
<reference evidence="2" key="1">
    <citation type="submission" date="2017-02" db="UniProtKB">
        <authorList>
            <consortium name="WormBaseParasite"/>
        </authorList>
    </citation>
    <scope>IDENTIFICATION</scope>
</reference>
<evidence type="ECO:0000313" key="2">
    <source>
        <dbReference type="WBParaSite" id="PTRK_0000780500.1"/>
    </source>
</evidence>
<dbReference type="WBParaSite" id="PTRK_0000780500.1">
    <property type="protein sequence ID" value="PTRK_0000780500.1"/>
    <property type="gene ID" value="PTRK_0000780500"/>
</dbReference>
<dbReference type="Proteomes" id="UP000038045">
    <property type="component" value="Unplaced"/>
</dbReference>
<organism evidence="1 2">
    <name type="scientific">Parastrongyloides trichosuri</name>
    <name type="common">Possum-specific nematode worm</name>
    <dbReference type="NCBI Taxonomy" id="131310"/>
    <lineage>
        <taxon>Eukaryota</taxon>
        <taxon>Metazoa</taxon>
        <taxon>Ecdysozoa</taxon>
        <taxon>Nematoda</taxon>
        <taxon>Chromadorea</taxon>
        <taxon>Rhabditida</taxon>
        <taxon>Tylenchina</taxon>
        <taxon>Panagrolaimomorpha</taxon>
        <taxon>Strongyloidoidea</taxon>
        <taxon>Strongyloididae</taxon>
        <taxon>Parastrongyloides</taxon>
    </lineage>
</organism>
<evidence type="ECO:0000313" key="1">
    <source>
        <dbReference type="Proteomes" id="UP000038045"/>
    </source>
</evidence>
<dbReference type="AlphaFoldDB" id="A0A0N4ZIP6"/>
<proteinExistence type="predicted"/>
<accession>A0A0N4ZIP6</accession>
<keyword evidence="1" id="KW-1185">Reference proteome</keyword>